<evidence type="ECO:0000313" key="2">
    <source>
        <dbReference type="Proteomes" id="UP001596113"/>
    </source>
</evidence>
<dbReference type="EMBL" id="JBHSMI010000012">
    <property type="protein sequence ID" value="MFC5402457.1"/>
    <property type="molecule type" value="Genomic_DNA"/>
</dbReference>
<sequence length="94" mass="10464">MMKKVSIQVSKSPVCFGQAVVEKDGVHIPIFFDVVKSYPLHVIVSGRGKTVKDKDADAYERELLKLLIKHGIPKKLGIVRQVVTQKKRGPKVAI</sequence>
<gene>
    <name evidence="1" type="ORF">ACFPOF_06870</name>
</gene>
<comment type="caution">
    <text evidence="1">The sequence shown here is derived from an EMBL/GenBank/DDBJ whole genome shotgun (WGS) entry which is preliminary data.</text>
</comment>
<evidence type="ECO:0000313" key="1">
    <source>
        <dbReference type="EMBL" id="MFC5402457.1"/>
    </source>
</evidence>
<proteinExistence type="predicted"/>
<keyword evidence="2" id="KW-1185">Reference proteome</keyword>
<name>A0ABW0HTT0_9BACL</name>
<dbReference type="Proteomes" id="UP001596113">
    <property type="component" value="Unassembled WGS sequence"/>
</dbReference>
<protein>
    <submittedName>
        <fullName evidence="1">Uncharacterized protein</fullName>
    </submittedName>
</protein>
<organism evidence="1 2">
    <name type="scientific">Cohnella soli</name>
    <dbReference type="NCBI Taxonomy" id="425005"/>
    <lineage>
        <taxon>Bacteria</taxon>
        <taxon>Bacillati</taxon>
        <taxon>Bacillota</taxon>
        <taxon>Bacilli</taxon>
        <taxon>Bacillales</taxon>
        <taxon>Paenibacillaceae</taxon>
        <taxon>Cohnella</taxon>
    </lineage>
</organism>
<accession>A0ABW0HTT0</accession>
<dbReference type="RefSeq" id="WP_378130923.1">
    <property type="nucleotide sequence ID" value="NZ_JBHSMI010000012.1"/>
</dbReference>
<reference evidence="2" key="1">
    <citation type="journal article" date="2019" name="Int. J. Syst. Evol. Microbiol.">
        <title>The Global Catalogue of Microorganisms (GCM) 10K type strain sequencing project: providing services to taxonomists for standard genome sequencing and annotation.</title>
        <authorList>
            <consortium name="The Broad Institute Genomics Platform"/>
            <consortium name="The Broad Institute Genome Sequencing Center for Infectious Disease"/>
            <person name="Wu L."/>
            <person name="Ma J."/>
        </authorList>
    </citation>
    <scope>NUCLEOTIDE SEQUENCE [LARGE SCALE GENOMIC DNA]</scope>
    <source>
        <strain evidence="2">CGMCC 1.18575</strain>
    </source>
</reference>